<dbReference type="RefSeq" id="WP_121972779.1">
    <property type="nucleotide sequence ID" value="NZ_OOGT01000011.1"/>
</dbReference>
<evidence type="ECO:0000256" key="2">
    <source>
        <dbReference type="ARBA" id="ARBA00023315"/>
    </source>
</evidence>
<keyword evidence="2 4" id="KW-0012">Acyltransferase</keyword>
<evidence type="ECO:0000256" key="1">
    <source>
        <dbReference type="ARBA" id="ARBA00022679"/>
    </source>
</evidence>
<dbReference type="GO" id="GO:0016747">
    <property type="term" value="F:acyltransferase activity, transferring groups other than amino-acyl groups"/>
    <property type="evidence" value="ECO:0007669"/>
    <property type="project" value="InterPro"/>
</dbReference>
<dbReference type="FunCoup" id="A0A2U3MUY5">
    <property type="interactions" value="45"/>
</dbReference>
<protein>
    <submittedName>
        <fullName evidence="4">Putative N-acetyltransferase YjaB</fullName>
        <ecNumber evidence="4">2.3.1.-</ecNumber>
    </submittedName>
</protein>
<dbReference type="InterPro" id="IPR000182">
    <property type="entry name" value="GNAT_dom"/>
</dbReference>
<evidence type="ECO:0000313" key="4">
    <source>
        <dbReference type="EMBL" id="SPL69236.1"/>
    </source>
</evidence>
<dbReference type="SUPFAM" id="SSF55729">
    <property type="entry name" value="Acyl-CoA N-acyltransferases (Nat)"/>
    <property type="match status" value="1"/>
</dbReference>
<proteinExistence type="predicted"/>
<dbReference type="PANTHER" id="PTHR43800:SF1">
    <property type="entry name" value="PEPTIDYL-LYSINE N-ACETYLTRANSFERASE YJAB"/>
    <property type="match status" value="1"/>
</dbReference>
<feature type="domain" description="N-acetyltransferase" evidence="3">
    <location>
        <begin position="1"/>
        <end position="141"/>
    </location>
</feature>
<name>A0A2U3MUY5_9GAMM</name>
<dbReference type="InterPro" id="IPR016181">
    <property type="entry name" value="Acyl_CoA_acyltransferase"/>
</dbReference>
<dbReference type="EC" id="2.3.1.-" evidence="4"/>
<sequence>MLQKASETDFPILINIWERSVKATHNFLPEEEIKNLKPLILNEYFYHVLLHKYVQDGQIVGFIGTSSDNIEMLFIDPEFRGKGMGRVLTNFAVTELKIEKVDVNEQNLQAVGFYEKLGFKVIGRSELDGQGKPYPLLHLKI</sequence>
<dbReference type="PROSITE" id="PS51186">
    <property type="entry name" value="GNAT"/>
    <property type="match status" value="1"/>
</dbReference>
<dbReference type="InParanoid" id="A0A2U3MUY5"/>
<dbReference type="Pfam" id="PF13673">
    <property type="entry name" value="Acetyltransf_10"/>
    <property type="match status" value="1"/>
</dbReference>
<dbReference type="Gene3D" id="3.40.630.30">
    <property type="match status" value="1"/>
</dbReference>
<dbReference type="PANTHER" id="PTHR43800">
    <property type="entry name" value="PEPTIDYL-LYSINE N-ACETYLTRANSFERASE YJAB"/>
    <property type="match status" value="1"/>
</dbReference>
<accession>A0A2U3MUY5</accession>
<dbReference type="OrthoDB" id="9789605at2"/>
<dbReference type="Proteomes" id="UP000245974">
    <property type="component" value="Unassembled WGS sequence"/>
</dbReference>
<reference evidence="5" key="1">
    <citation type="submission" date="2018-03" db="EMBL/GenBank/DDBJ databases">
        <authorList>
            <person name="Blom J."/>
        </authorList>
    </citation>
    <scope>NUCLEOTIDE SEQUENCE [LARGE SCALE GENOMIC DNA]</scope>
    <source>
        <strain evidence="5">KPC-SM-21</strain>
    </source>
</reference>
<dbReference type="EMBL" id="OOGT01000011">
    <property type="protein sequence ID" value="SPL69236.1"/>
    <property type="molecule type" value="Genomic_DNA"/>
</dbReference>
<dbReference type="AlphaFoldDB" id="A0A2U3MUY5"/>
<evidence type="ECO:0000313" key="5">
    <source>
        <dbReference type="Proteomes" id="UP000245974"/>
    </source>
</evidence>
<dbReference type="CDD" id="cd04301">
    <property type="entry name" value="NAT_SF"/>
    <property type="match status" value="1"/>
</dbReference>
<gene>
    <name evidence="4" type="primary">yjaB</name>
    <name evidence="4" type="ORF">KPC_0414</name>
</gene>
<organism evidence="4 5">
    <name type="scientific">Acinetobacter stercoris</name>
    <dbReference type="NCBI Taxonomy" id="2126983"/>
    <lineage>
        <taxon>Bacteria</taxon>
        <taxon>Pseudomonadati</taxon>
        <taxon>Pseudomonadota</taxon>
        <taxon>Gammaproteobacteria</taxon>
        <taxon>Moraxellales</taxon>
        <taxon>Moraxellaceae</taxon>
        <taxon>Acinetobacter</taxon>
    </lineage>
</organism>
<keyword evidence="5" id="KW-1185">Reference proteome</keyword>
<evidence type="ECO:0000259" key="3">
    <source>
        <dbReference type="PROSITE" id="PS51186"/>
    </source>
</evidence>
<keyword evidence="1 4" id="KW-0808">Transferase</keyword>